<comment type="caution">
    <text evidence="3">The sequence shown here is derived from an EMBL/GenBank/DDBJ whole genome shotgun (WGS) entry which is preliminary data.</text>
</comment>
<feature type="signal peptide" evidence="1">
    <location>
        <begin position="1"/>
        <end position="15"/>
    </location>
</feature>
<protein>
    <recommendedName>
        <fullName evidence="2">DUF4874 domain-containing protein</fullName>
    </recommendedName>
</protein>
<evidence type="ECO:0000313" key="4">
    <source>
        <dbReference type="Proteomes" id="UP000029964"/>
    </source>
</evidence>
<keyword evidence="4" id="KW-1185">Reference proteome</keyword>
<gene>
    <name evidence="3" type="ORF">ACRE_051150</name>
</gene>
<dbReference type="OrthoDB" id="6085154at2759"/>
<evidence type="ECO:0000256" key="1">
    <source>
        <dbReference type="SAM" id="SignalP"/>
    </source>
</evidence>
<dbReference type="HOGENOM" id="CLU_950533_0_0_1"/>
<dbReference type="Proteomes" id="UP000029964">
    <property type="component" value="Unassembled WGS sequence"/>
</dbReference>
<accession>A0A086T424</accession>
<organism evidence="3 4">
    <name type="scientific">Hapsidospora chrysogenum (strain ATCC 11550 / CBS 779.69 / DSM 880 / IAM 14645 / JCM 23072 / IMI 49137)</name>
    <name type="common">Acremonium chrysogenum</name>
    <dbReference type="NCBI Taxonomy" id="857340"/>
    <lineage>
        <taxon>Eukaryota</taxon>
        <taxon>Fungi</taxon>
        <taxon>Dikarya</taxon>
        <taxon>Ascomycota</taxon>
        <taxon>Pezizomycotina</taxon>
        <taxon>Sordariomycetes</taxon>
        <taxon>Hypocreomycetidae</taxon>
        <taxon>Hypocreales</taxon>
        <taxon>Bionectriaceae</taxon>
        <taxon>Hapsidospora</taxon>
    </lineage>
</organism>
<reference evidence="4" key="1">
    <citation type="journal article" date="2014" name="Genome Announc.">
        <title>Genome sequence and annotation of Acremonium chrysogenum, producer of the beta-lactam antibiotic cephalosporin C.</title>
        <authorList>
            <person name="Terfehr D."/>
            <person name="Dahlmann T.A."/>
            <person name="Specht T."/>
            <person name="Zadra I."/>
            <person name="Kuernsteiner H."/>
            <person name="Kueck U."/>
        </authorList>
    </citation>
    <scope>NUCLEOTIDE SEQUENCE [LARGE SCALE GENOMIC DNA]</scope>
    <source>
        <strain evidence="4">ATCC 11550 / CBS 779.69 / DSM 880 / IAM 14645 / JCM 23072 / IMI 49137</strain>
    </source>
</reference>
<proteinExistence type="predicted"/>
<evidence type="ECO:0000259" key="2">
    <source>
        <dbReference type="Pfam" id="PF16173"/>
    </source>
</evidence>
<keyword evidence="1" id="KW-0732">Signal</keyword>
<sequence>MSIARLLLVAAAANAATIGFASYREIIAGADNSHAITYTELDRSSTLFLNIQIVAGEDNAAVIDDFRTLCENYGAQNVSVIPRVRYGSPDGSMALEPEDSSQVLTDVATWADVFAGVKGTIDIPVLQAGFLGAWAEWHSGPLCDDTETRRAVVEGLQSSGAKVAVRTPMAHKELFPGDRAVTIHNDCIFDGGPQGSDGGTFPEDDRQAWVDYTREVSKGNTYGGEPCSLGGGSSYDWSDFEHVCGPGGLKAYIEYFGISYLNPGNPPEFFELFNDPTYADCVEEIQDALLSYQ</sequence>
<feature type="domain" description="DUF4874" evidence="2">
    <location>
        <begin position="61"/>
        <end position="169"/>
    </location>
</feature>
<dbReference type="EMBL" id="JPKY01000054">
    <property type="protein sequence ID" value="KFH44106.1"/>
    <property type="molecule type" value="Genomic_DNA"/>
</dbReference>
<name>A0A086T424_HAPC1</name>
<feature type="chain" id="PRO_5013220891" description="DUF4874 domain-containing protein" evidence="1">
    <location>
        <begin position="16"/>
        <end position="293"/>
    </location>
</feature>
<evidence type="ECO:0000313" key="3">
    <source>
        <dbReference type="EMBL" id="KFH44106.1"/>
    </source>
</evidence>
<dbReference type="InterPro" id="IPR032379">
    <property type="entry name" value="DUF4874"/>
</dbReference>
<dbReference type="Pfam" id="PF16173">
    <property type="entry name" value="DUF4874"/>
    <property type="match status" value="1"/>
</dbReference>
<dbReference type="AlphaFoldDB" id="A0A086T424"/>